<proteinExistence type="predicted"/>
<gene>
    <name evidence="2" type="ORF">EYF80_003764</name>
</gene>
<accession>A0A4Z2J705</accession>
<comment type="caution">
    <text evidence="2">The sequence shown here is derived from an EMBL/GenBank/DDBJ whole genome shotgun (WGS) entry which is preliminary data.</text>
</comment>
<protein>
    <submittedName>
        <fullName evidence="2">Uncharacterized protein</fullName>
    </submittedName>
</protein>
<evidence type="ECO:0000313" key="2">
    <source>
        <dbReference type="EMBL" id="TNN85920.1"/>
    </source>
</evidence>
<reference evidence="2 3" key="1">
    <citation type="submission" date="2019-03" db="EMBL/GenBank/DDBJ databases">
        <title>First draft genome of Liparis tanakae, snailfish: a comprehensive survey of snailfish specific genes.</title>
        <authorList>
            <person name="Kim W."/>
            <person name="Song I."/>
            <person name="Jeong J.-H."/>
            <person name="Kim D."/>
            <person name="Kim S."/>
            <person name="Ryu S."/>
            <person name="Song J.Y."/>
            <person name="Lee S.K."/>
        </authorList>
    </citation>
    <scope>NUCLEOTIDE SEQUENCE [LARGE SCALE GENOMIC DNA]</scope>
    <source>
        <tissue evidence="2">Muscle</tissue>
    </source>
</reference>
<dbReference type="AlphaFoldDB" id="A0A4Z2J705"/>
<organism evidence="2 3">
    <name type="scientific">Liparis tanakae</name>
    <name type="common">Tanaka's snailfish</name>
    <dbReference type="NCBI Taxonomy" id="230148"/>
    <lineage>
        <taxon>Eukaryota</taxon>
        <taxon>Metazoa</taxon>
        <taxon>Chordata</taxon>
        <taxon>Craniata</taxon>
        <taxon>Vertebrata</taxon>
        <taxon>Euteleostomi</taxon>
        <taxon>Actinopterygii</taxon>
        <taxon>Neopterygii</taxon>
        <taxon>Teleostei</taxon>
        <taxon>Neoteleostei</taxon>
        <taxon>Acanthomorphata</taxon>
        <taxon>Eupercaria</taxon>
        <taxon>Perciformes</taxon>
        <taxon>Cottioidei</taxon>
        <taxon>Cottales</taxon>
        <taxon>Liparidae</taxon>
        <taxon>Liparis</taxon>
    </lineage>
</organism>
<dbReference type="EMBL" id="SRLO01000018">
    <property type="protein sequence ID" value="TNN85920.1"/>
    <property type="molecule type" value="Genomic_DNA"/>
</dbReference>
<sequence length="70" mass="7490">MDGVSLVTPSETRRGLSGSVLHRSPPPPIIPPDPEVMELGKARGGQGESKGARAALTFGLNVNRVQREKW</sequence>
<evidence type="ECO:0000256" key="1">
    <source>
        <dbReference type="SAM" id="MobiDB-lite"/>
    </source>
</evidence>
<name>A0A4Z2J705_9TELE</name>
<feature type="region of interest" description="Disordered" evidence="1">
    <location>
        <begin position="1"/>
        <end position="33"/>
    </location>
</feature>
<keyword evidence="3" id="KW-1185">Reference proteome</keyword>
<evidence type="ECO:0000313" key="3">
    <source>
        <dbReference type="Proteomes" id="UP000314294"/>
    </source>
</evidence>
<feature type="compositionally biased region" description="Pro residues" evidence="1">
    <location>
        <begin position="24"/>
        <end position="33"/>
    </location>
</feature>
<dbReference type="Proteomes" id="UP000314294">
    <property type="component" value="Unassembled WGS sequence"/>
</dbReference>